<dbReference type="PANTHER" id="PTHR31631:SF0">
    <property type="entry name" value="PROTEIN NETWORKED 2D"/>
    <property type="match status" value="1"/>
</dbReference>
<gene>
    <name evidence="5" type="ORF">LUZ61_014816</name>
</gene>
<evidence type="ECO:0000256" key="1">
    <source>
        <dbReference type="ARBA" id="ARBA00023054"/>
    </source>
</evidence>
<organism evidence="5 6">
    <name type="scientific">Rhynchospora tenuis</name>
    <dbReference type="NCBI Taxonomy" id="198213"/>
    <lineage>
        <taxon>Eukaryota</taxon>
        <taxon>Viridiplantae</taxon>
        <taxon>Streptophyta</taxon>
        <taxon>Embryophyta</taxon>
        <taxon>Tracheophyta</taxon>
        <taxon>Spermatophyta</taxon>
        <taxon>Magnoliopsida</taxon>
        <taxon>Liliopsida</taxon>
        <taxon>Poales</taxon>
        <taxon>Cyperaceae</taxon>
        <taxon>Cyperoideae</taxon>
        <taxon>Rhynchosporeae</taxon>
        <taxon>Rhynchospora</taxon>
    </lineage>
</organism>
<feature type="coiled-coil region" evidence="2">
    <location>
        <begin position="353"/>
        <end position="401"/>
    </location>
</feature>
<evidence type="ECO:0000313" key="5">
    <source>
        <dbReference type="EMBL" id="KAJ3685652.1"/>
    </source>
</evidence>
<feature type="coiled-coil region" evidence="2">
    <location>
        <begin position="149"/>
        <end position="176"/>
    </location>
</feature>
<dbReference type="Pfam" id="PF24918">
    <property type="entry name" value="NET2A_C"/>
    <property type="match status" value="1"/>
</dbReference>
<feature type="region of interest" description="Disordered" evidence="3">
    <location>
        <begin position="809"/>
        <end position="837"/>
    </location>
</feature>
<dbReference type="InterPro" id="IPR011684">
    <property type="entry name" value="NAB"/>
</dbReference>
<dbReference type="Proteomes" id="UP001210211">
    <property type="component" value="Unassembled WGS sequence"/>
</dbReference>
<evidence type="ECO:0000259" key="4">
    <source>
        <dbReference type="PROSITE" id="PS51774"/>
    </source>
</evidence>
<dbReference type="Pfam" id="PF07765">
    <property type="entry name" value="KIP1"/>
    <property type="match status" value="1"/>
</dbReference>
<dbReference type="Pfam" id="PF25014">
    <property type="entry name" value="NET2A"/>
    <property type="match status" value="1"/>
</dbReference>
<comment type="caution">
    <text evidence="5">The sequence shown here is derived from an EMBL/GenBank/DDBJ whole genome shotgun (WGS) entry which is preliminary data.</text>
</comment>
<evidence type="ECO:0000256" key="3">
    <source>
        <dbReference type="SAM" id="MobiDB-lite"/>
    </source>
</evidence>
<reference evidence="5 6" key="1">
    <citation type="journal article" date="2022" name="Cell">
        <title>Repeat-based holocentromeres influence genome architecture and karyotype evolution.</title>
        <authorList>
            <person name="Hofstatter P.G."/>
            <person name="Thangavel G."/>
            <person name="Lux T."/>
            <person name="Neumann P."/>
            <person name="Vondrak T."/>
            <person name="Novak P."/>
            <person name="Zhang M."/>
            <person name="Costa L."/>
            <person name="Castellani M."/>
            <person name="Scott A."/>
            <person name="Toegelov H."/>
            <person name="Fuchs J."/>
            <person name="Mata-Sucre Y."/>
            <person name="Dias Y."/>
            <person name="Vanzela A.L.L."/>
            <person name="Huettel B."/>
            <person name="Almeida C.C.S."/>
            <person name="Simkova H."/>
            <person name="Souza G."/>
            <person name="Pedrosa-Harand A."/>
            <person name="Macas J."/>
            <person name="Mayer K.F.X."/>
            <person name="Houben A."/>
            <person name="Marques A."/>
        </authorList>
    </citation>
    <scope>NUCLEOTIDE SEQUENCE [LARGE SCALE GENOMIC DNA]</scope>
    <source>
        <strain evidence="5">RhyTen1mFocal</strain>
    </source>
</reference>
<dbReference type="PANTHER" id="PTHR31631">
    <property type="entry name" value="PROTEIN NETWORKED 2D"/>
    <property type="match status" value="1"/>
</dbReference>
<dbReference type="InterPro" id="IPR056888">
    <property type="entry name" value="NET2A-D/KIP1-like_dom"/>
</dbReference>
<feature type="region of interest" description="Disordered" evidence="3">
    <location>
        <begin position="437"/>
        <end position="459"/>
    </location>
</feature>
<feature type="region of interest" description="Disordered" evidence="3">
    <location>
        <begin position="495"/>
        <end position="541"/>
    </location>
</feature>
<evidence type="ECO:0000256" key="2">
    <source>
        <dbReference type="SAM" id="Coils"/>
    </source>
</evidence>
<evidence type="ECO:0000313" key="6">
    <source>
        <dbReference type="Proteomes" id="UP001210211"/>
    </source>
</evidence>
<feature type="compositionally biased region" description="Low complexity" evidence="3">
    <location>
        <begin position="511"/>
        <end position="524"/>
    </location>
</feature>
<feature type="region of interest" description="Disordered" evidence="3">
    <location>
        <begin position="602"/>
        <end position="623"/>
    </location>
</feature>
<protein>
    <recommendedName>
        <fullName evidence="4">NAB domain-containing protein</fullName>
    </recommendedName>
</protein>
<dbReference type="AlphaFoldDB" id="A0AAD5WBR2"/>
<dbReference type="EMBL" id="JAMRDG010000002">
    <property type="protein sequence ID" value="KAJ3685652.1"/>
    <property type="molecule type" value="Genomic_DNA"/>
</dbReference>
<sequence>MLQRAASSAYSWWWASHVRTKQSKWLDSNLQEMEERVRCMLKLLGEEADSFSKRAEMYYKRRPEVISSVEEAYRAYRALAERYDHISGELHKANHTIATAFPDQVQYAMLEEDDNFPKAITPVDSSKIHKQTVEGLMKKKRETKLSVLKDKKGINKENAQEEISRLQKEILVIQTEKEFIKSSYESGIAKYWDLEKKMVDLQEEVCFLQDMFSASAVIEDNEARALMTATALKSCEDVIFNLQEQQKKSLNLEKVENVRVKTLRERLRAIKRNYGQTVNGTEDQNDMDSIEVGGEVYEYKQERLELDSIREKIKSQFEMDLDGSVGEIADKINQLVNKVVDLELLVSSQTAQINRLNLENGELEKFLENLESEKETLINDSQQLSQKLEQADEEFSKAQNIQKAFRKDENVVRLNFSQAVNSLGNISEKLKSPLADVECTRHESNPSNLPKNGDENDTNRLVELNGSVQLEHGGPGASVGFENFAKTENDSLQNCPNHIHLSDPKKTEVLTSSDNGTSSPSSNGKFVLGEEGVVNRGNENDNQRKEYATVLEDYKEMKEKLAEIEIKNQEYVLQLKTQITELLNVNAKKDEEILSLKRLLDTSTSSNGSTTEHEISISNTTGEIPSTNGNGIIMQRDFTLKDITLEYLKEADASNSAQCGVSPLEEKFRTDLDALLEENLEFWMRFSTSIQRIQEFQTKYQELQKHEKVLEPNSTGGVTKDLRALKTELQVWLEQNALLRSELQSRLTSICNVHDEIKQAVGPTFTSYQAAKFQGEVLNMQQENNRVADELRAALDRVRELQGEVEKTLERQQESINISESKDGTHNGQDFKSNQTKGRVPLRSFLFPAKNKKPSIFALVNPLLQKQNSGNRKNNYTRLD</sequence>
<feature type="domain" description="NAB" evidence="4">
    <location>
        <begin position="10"/>
        <end position="90"/>
    </location>
</feature>
<proteinExistence type="predicted"/>
<accession>A0AAD5WBR2</accession>
<dbReference type="GO" id="GO:0003779">
    <property type="term" value="F:actin binding"/>
    <property type="evidence" value="ECO:0007669"/>
    <property type="project" value="InterPro"/>
</dbReference>
<name>A0AAD5WBR2_9POAL</name>
<feature type="compositionally biased region" description="Polar residues" evidence="3">
    <location>
        <begin position="826"/>
        <end position="837"/>
    </location>
</feature>
<dbReference type="PROSITE" id="PS51774">
    <property type="entry name" value="NAB"/>
    <property type="match status" value="1"/>
</dbReference>
<keyword evidence="1 2" id="KW-0175">Coiled coil</keyword>
<keyword evidence="6" id="KW-1185">Reference proteome</keyword>
<dbReference type="InterPro" id="IPR056889">
    <property type="entry name" value="NET2A-D/KIP1-like_C"/>
</dbReference>